<comment type="caution">
    <text evidence="1">The sequence shown here is derived from an EMBL/GenBank/DDBJ whole genome shotgun (WGS) entry which is preliminary data.</text>
</comment>
<evidence type="ECO:0000313" key="1">
    <source>
        <dbReference type="EMBL" id="TKA12680.1"/>
    </source>
</evidence>
<dbReference type="RefSeq" id="WP_136722157.1">
    <property type="nucleotide sequence ID" value="NZ_SUMC01000003.1"/>
</dbReference>
<gene>
    <name evidence="1" type="ORF">FCI23_04695</name>
</gene>
<dbReference type="EMBL" id="SUMC01000003">
    <property type="protein sequence ID" value="TKA12680.1"/>
    <property type="molecule type" value="Genomic_DNA"/>
</dbReference>
<dbReference type="OrthoDB" id="4325844at2"/>
<organism evidence="1 2">
    <name type="scientific">Actinacidiphila oryziradicis</name>
    <dbReference type="NCBI Taxonomy" id="2571141"/>
    <lineage>
        <taxon>Bacteria</taxon>
        <taxon>Bacillati</taxon>
        <taxon>Actinomycetota</taxon>
        <taxon>Actinomycetes</taxon>
        <taxon>Kitasatosporales</taxon>
        <taxon>Streptomycetaceae</taxon>
        <taxon>Actinacidiphila</taxon>
    </lineage>
</organism>
<reference evidence="1 2" key="1">
    <citation type="submission" date="2019-04" db="EMBL/GenBank/DDBJ databases">
        <title>Streptomyces oryziradicis sp. nov., a novel actinomycete isolated from rhizosphere soil of rice (Oryza sativa L.).</title>
        <authorList>
            <person name="Li C."/>
        </authorList>
    </citation>
    <scope>NUCLEOTIDE SEQUENCE [LARGE SCALE GENOMIC DNA]</scope>
    <source>
        <strain evidence="1 2">NEAU-C40</strain>
    </source>
</reference>
<dbReference type="AlphaFoldDB" id="A0A4U0SRD9"/>
<proteinExistence type="predicted"/>
<keyword evidence="2" id="KW-1185">Reference proteome</keyword>
<evidence type="ECO:0000313" key="2">
    <source>
        <dbReference type="Proteomes" id="UP000305778"/>
    </source>
</evidence>
<name>A0A4U0SRD9_9ACTN</name>
<dbReference type="Proteomes" id="UP000305778">
    <property type="component" value="Unassembled WGS sequence"/>
</dbReference>
<protein>
    <submittedName>
        <fullName evidence="1">Uncharacterized protein</fullName>
    </submittedName>
</protein>
<sequence length="129" mass="13590">MTTQHVHTHVDVLLTTSARQDVDAVYDALATAFPATAGREPAQESSAAAGGAPGHPKVWAIDVDAMTRAAAESRPSPLAGAVSVGLSGCPVFVHQVRDVLEDVFEAEELGHVSGDQEEEVRLRLIPRAQ</sequence>
<accession>A0A4U0SRD9</accession>